<dbReference type="GO" id="GO:0045936">
    <property type="term" value="P:negative regulation of phosphate metabolic process"/>
    <property type="evidence" value="ECO:0007669"/>
    <property type="project" value="InterPro"/>
</dbReference>
<protein>
    <recommendedName>
        <fullName evidence="1">SpoVT-AbrB domain-containing protein</fullName>
    </recommendedName>
</protein>
<dbReference type="OrthoDB" id="40991at2157"/>
<dbReference type="GO" id="GO:0003677">
    <property type="term" value="F:DNA binding"/>
    <property type="evidence" value="ECO:0007669"/>
    <property type="project" value="InterPro"/>
</dbReference>
<dbReference type="PANTHER" id="PTHR42930:SF2">
    <property type="entry name" value="PHOU DOMAIN-CONTAINING PROTEIN"/>
    <property type="match status" value="1"/>
</dbReference>
<accession>Q8TLD2</accession>
<keyword evidence="3" id="KW-1185">Reference proteome</keyword>
<dbReference type="Proteomes" id="UP000002487">
    <property type="component" value="Chromosome"/>
</dbReference>
<dbReference type="PANTHER" id="PTHR42930">
    <property type="entry name" value="PHOSPHATE-SPECIFIC TRANSPORT SYSTEM ACCESSORY PROTEIN PHOU"/>
    <property type="match status" value="1"/>
</dbReference>
<dbReference type="InterPro" id="IPR028366">
    <property type="entry name" value="PhoU"/>
</dbReference>
<dbReference type="InParanoid" id="Q8TLD2"/>
<dbReference type="GO" id="GO:0030643">
    <property type="term" value="P:intracellular phosphate ion homeostasis"/>
    <property type="evidence" value="ECO:0007669"/>
    <property type="project" value="InterPro"/>
</dbReference>
<dbReference type="InterPro" id="IPR007159">
    <property type="entry name" value="SpoVT-AbrB_dom"/>
</dbReference>
<dbReference type="InterPro" id="IPR026022">
    <property type="entry name" value="PhoU_dom"/>
</dbReference>
<evidence type="ECO:0000313" key="3">
    <source>
        <dbReference type="Proteomes" id="UP000002487"/>
    </source>
</evidence>
<dbReference type="SMART" id="SM00966">
    <property type="entry name" value="SpoVT_AbrB"/>
    <property type="match status" value="1"/>
</dbReference>
<proteinExistence type="predicted"/>
<evidence type="ECO:0000259" key="1">
    <source>
        <dbReference type="SMART" id="SM00966"/>
    </source>
</evidence>
<dbReference type="HOGENOM" id="CLU_069302_1_0_2"/>
<dbReference type="STRING" id="188937.MA_3104"/>
<feature type="domain" description="SpoVT-AbrB" evidence="1">
    <location>
        <begin position="10"/>
        <end position="56"/>
    </location>
</feature>
<dbReference type="AlphaFoldDB" id="Q8TLD2"/>
<name>Q8TLD2_METAC</name>
<dbReference type="EnsemblBacteria" id="AAM06477">
    <property type="protein sequence ID" value="AAM06477"/>
    <property type="gene ID" value="MA_3104"/>
</dbReference>
<evidence type="ECO:0000313" key="2">
    <source>
        <dbReference type="EMBL" id="AAM06477.1"/>
    </source>
</evidence>
<dbReference type="SUPFAM" id="SSF109755">
    <property type="entry name" value="PhoU-like"/>
    <property type="match status" value="1"/>
</dbReference>
<organism evidence="2 3">
    <name type="scientific">Methanosarcina acetivorans (strain ATCC 35395 / DSM 2834 / JCM 12185 / C2A)</name>
    <dbReference type="NCBI Taxonomy" id="188937"/>
    <lineage>
        <taxon>Archaea</taxon>
        <taxon>Methanobacteriati</taxon>
        <taxon>Methanobacteriota</taxon>
        <taxon>Stenosarchaea group</taxon>
        <taxon>Methanomicrobia</taxon>
        <taxon>Methanosarcinales</taxon>
        <taxon>Methanosarcinaceae</taxon>
        <taxon>Methanosarcina</taxon>
    </lineage>
</organism>
<dbReference type="Pfam" id="PF01895">
    <property type="entry name" value="PhoU"/>
    <property type="match status" value="1"/>
</dbReference>
<dbReference type="Pfam" id="PF04014">
    <property type="entry name" value="MazE_antitoxin"/>
    <property type="match status" value="1"/>
</dbReference>
<dbReference type="GO" id="GO:0005737">
    <property type="term" value="C:cytoplasm"/>
    <property type="evidence" value="ECO:0000318"/>
    <property type="project" value="GO_Central"/>
</dbReference>
<dbReference type="GeneID" id="1474998"/>
<dbReference type="PhylomeDB" id="Q8TLD2"/>
<gene>
    <name evidence="2" type="ordered locus">MA_3104</name>
</gene>
<dbReference type="Gene3D" id="1.20.58.220">
    <property type="entry name" value="Phosphate transport system protein phou homolog 2, domain 2"/>
    <property type="match status" value="2"/>
</dbReference>
<sequence>MTKDRRKIQFTGNSTYIVSLPIKWVRDIGLKPGDTLNLTSMPNKTLLVSSSVLPKERSVLKASIDYLHTESAENNLRIIISHYLAGYDSLKLTTSKGFSAYDRKFIKDSVRQKLIGLELVEESRNELVFLCLLNYTDLPLGRVIKNMYGLVLSMLLDSMTSLRNHNMEIAEDVIQRDDDVDRFYLLAVRQLKASLDDVELAEKIGIRSSKDCLGYRLIIKSIERVGDHAVKIASNVLKMDTGISVDDPIFKMAELSRKVFESSIDSMAEDDLQAINKIVVDAKNVSQFGVSLESRGDGSTLDIALSMILESLRRVAEYSADIAEVSINMNVKKI</sequence>
<dbReference type="RefSeq" id="WP_011023043.1">
    <property type="nucleotide sequence ID" value="NC_003552.1"/>
</dbReference>
<reference evidence="2 3" key="1">
    <citation type="journal article" date="2002" name="Genome Res.">
        <title>The genome of Methanosarcina acetivorans reveals extensive metabolic and physiological diversity.</title>
        <authorList>
            <person name="Galagan J.E."/>
            <person name="Nusbaum C."/>
            <person name="Roy A."/>
            <person name="Endrizzi M.G."/>
            <person name="Macdonald P."/>
            <person name="FitzHugh W."/>
            <person name="Calvo S."/>
            <person name="Engels R."/>
            <person name="Smirnov S."/>
            <person name="Atnoor D."/>
            <person name="Brown A."/>
            <person name="Allen N."/>
            <person name="Naylor J."/>
            <person name="Stange-Thomann N."/>
            <person name="DeArellano K."/>
            <person name="Johnson R."/>
            <person name="Linton L."/>
            <person name="McEwan P."/>
            <person name="McKernan K."/>
            <person name="Talamas J."/>
            <person name="Tirrell A."/>
            <person name="Ye W."/>
            <person name="Zimmer A."/>
            <person name="Barber R.D."/>
            <person name="Cann I."/>
            <person name="Graham D.E."/>
            <person name="Grahame D.A."/>
            <person name="Guss A."/>
            <person name="Hedderich R."/>
            <person name="Ingram-Smith C."/>
            <person name="Kuettner C.H."/>
            <person name="Krzycki J.A."/>
            <person name="Leigh J.A."/>
            <person name="Li W."/>
            <person name="Liu J."/>
            <person name="Mukhopadhyay B."/>
            <person name="Reeve J.N."/>
            <person name="Smith K."/>
            <person name="Springer T.A."/>
            <person name="Umayam L.A."/>
            <person name="White O."/>
            <person name="White R.H."/>
            <person name="de Macario E.C."/>
            <person name="Ferry J.G."/>
            <person name="Jarrell K.F."/>
            <person name="Jing H."/>
            <person name="Macario A.J.L."/>
            <person name="Paulsen I."/>
            <person name="Pritchett M."/>
            <person name="Sowers K.R."/>
            <person name="Swanson R.V."/>
            <person name="Zinder S.H."/>
            <person name="Lander E."/>
            <person name="Metcalf W.W."/>
            <person name="Birren B."/>
        </authorList>
    </citation>
    <scope>NUCLEOTIDE SEQUENCE [LARGE SCALE GENOMIC DNA]</scope>
    <source>
        <strain evidence="3">ATCC 35395 / DSM 2834 / JCM 12185 / C2A</strain>
    </source>
</reference>
<dbReference type="EMBL" id="AE010299">
    <property type="protein sequence ID" value="AAM06477.1"/>
    <property type="molecule type" value="Genomic_DNA"/>
</dbReference>
<dbReference type="InterPro" id="IPR038078">
    <property type="entry name" value="PhoU-like_sf"/>
</dbReference>
<dbReference type="KEGG" id="mac:MA_3104"/>